<name>A0A9W2X3K5_PHYMC</name>
<keyword evidence="6 17" id="KW-0812">Transmembrane</keyword>
<dbReference type="FunFam" id="1.20.1070.10:FF:000157">
    <property type="entry name" value="C-X-C chemokine receptor type 2"/>
    <property type="match status" value="1"/>
</dbReference>
<evidence type="ECO:0000256" key="9">
    <source>
        <dbReference type="ARBA" id="ARBA00023136"/>
    </source>
</evidence>
<evidence type="ECO:0000256" key="1">
    <source>
        <dbReference type="ARBA" id="ARBA00004651"/>
    </source>
</evidence>
<organism evidence="22 23">
    <name type="scientific">Physeter macrocephalus</name>
    <name type="common">Sperm whale</name>
    <name type="synonym">Physeter catodon</name>
    <dbReference type="NCBI Taxonomy" id="9755"/>
    <lineage>
        <taxon>Eukaryota</taxon>
        <taxon>Metazoa</taxon>
        <taxon>Chordata</taxon>
        <taxon>Craniata</taxon>
        <taxon>Vertebrata</taxon>
        <taxon>Euteleostomi</taxon>
        <taxon>Mammalia</taxon>
        <taxon>Eutheria</taxon>
        <taxon>Laurasiatheria</taxon>
        <taxon>Artiodactyla</taxon>
        <taxon>Whippomorpha</taxon>
        <taxon>Cetacea</taxon>
        <taxon>Odontoceti</taxon>
        <taxon>Physeteridae</taxon>
        <taxon>Physeter</taxon>
    </lineage>
</organism>
<evidence type="ECO:0000256" key="3">
    <source>
        <dbReference type="ARBA" id="ARBA00022475"/>
    </source>
</evidence>
<evidence type="ECO:0000256" key="16">
    <source>
        <dbReference type="ARBA" id="ARBA00034130"/>
    </source>
</evidence>
<feature type="transmembrane region" description="Helical" evidence="20">
    <location>
        <begin position="375"/>
        <end position="394"/>
    </location>
</feature>
<evidence type="ECO:0000256" key="4">
    <source>
        <dbReference type="ARBA" id="ARBA00022500"/>
    </source>
</evidence>
<keyword evidence="12" id="KW-0325">Glycoprotein</keyword>
<evidence type="ECO:0000256" key="13">
    <source>
        <dbReference type="ARBA" id="ARBA00023224"/>
    </source>
</evidence>
<dbReference type="GO" id="GO:0019959">
    <property type="term" value="F:interleukin-8 binding"/>
    <property type="evidence" value="ECO:0007669"/>
    <property type="project" value="InterPro"/>
</dbReference>
<dbReference type="InterPro" id="IPR050119">
    <property type="entry name" value="CCR1-9-like"/>
</dbReference>
<dbReference type="PRINTS" id="PR00573">
    <property type="entry name" value="INTRLEUKN8BR"/>
</dbReference>
<dbReference type="GO" id="GO:0006955">
    <property type="term" value="P:immune response"/>
    <property type="evidence" value="ECO:0007669"/>
    <property type="project" value="TreeGrafter"/>
</dbReference>
<keyword evidence="4" id="KW-0145">Chemotaxis</keyword>
<evidence type="ECO:0000259" key="21">
    <source>
        <dbReference type="PROSITE" id="PS50262"/>
    </source>
</evidence>
<dbReference type="PRINTS" id="PR00427">
    <property type="entry name" value="INTRLEUKIN8R"/>
</dbReference>
<evidence type="ECO:0000313" key="23">
    <source>
        <dbReference type="RefSeq" id="XP_054945968.1"/>
    </source>
</evidence>
<feature type="coiled-coil region" evidence="18">
    <location>
        <begin position="222"/>
        <end position="249"/>
    </location>
</feature>
<dbReference type="Gene3D" id="1.20.1070.10">
    <property type="entry name" value="Rhodopsin 7-helix transmembrane proteins"/>
    <property type="match status" value="1"/>
</dbReference>
<keyword evidence="13 17" id="KW-0807">Transducer</keyword>
<feature type="transmembrane region" description="Helical" evidence="20">
    <location>
        <begin position="406"/>
        <end position="428"/>
    </location>
</feature>
<evidence type="ECO:0000256" key="18">
    <source>
        <dbReference type="SAM" id="Coils"/>
    </source>
</evidence>
<feature type="transmembrane region" description="Helical" evidence="20">
    <location>
        <begin position="496"/>
        <end position="515"/>
    </location>
</feature>
<evidence type="ECO:0000256" key="2">
    <source>
        <dbReference type="ARBA" id="ARBA00020033"/>
    </source>
</evidence>
<evidence type="ECO:0000256" key="11">
    <source>
        <dbReference type="ARBA" id="ARBA00023170"/>
    </source>
</evidence>
<dbReference type="RefSeq" id="XP_054945968.1">
    <property type="nucleotide sequence ID" value="XM_055089993.1"/>
</dbReference>
<proteinExistence type="inferred from homology"/>
<feature type="region of interest" description="Disordered" evidence="19">
    <location>
        <begin position="1"/>
        <end position="104"/>
    </location>
</feature>
<comment type="similarity">
    <text evidence="17">Belongs to the G-protein coupled receptor 1 family.</text>
</comment>
<keyword evidence="10" id="KW-1015">Disulfide bond</keyword>
<dbReference type="GO" id="GO:0016494">
    <property type="term" value="F:C-X-C chemokine receptor activity"/>
    <property type="evidence" value="ECO:0007669"/>
    <property type="project" value="InterPro"/>
</dbReference>
<evidence type="ECO:0000256" key="5">
    <source>
        <dbReference type="ARBA" id="ARBA00022553"/>
    </source>
</evidence>
<keyword evidence="11 17" id="KW-0675">Receptor</keyword>
<gene>
    <name evidence="23" type="primary">LOC102995856</name>
</gene>
<reference evidence="23" key="1">
    <citation type="submission" date="2025-08" db="UniProtKB">
        <authorList>
            <consortium name="RefSeq"/>
        </authorList>
    </citation>
    <scope>IDENTIFICATION</scope>
    <source>
        <tissue evidence="23">Muscle</tissue>
    </source>
</reference>
<dbReference type="InterPro" id="IPR000057">
    <property type="entry name" value="Chemokine_CXCR2"/>
</dbReference>
<feature type="domain" description="G-protein coupled receptors family 1 profile" evidence="21">
    <location>
        <begin position="310"/>
        <end position="559"/>
    </location>
</feature>
<evidence type="ECO:0000256" key="20">
    <source>
        <dbReference type="SAM" id="Phobius"/>
    </source>
</evidence>
<comment type="subcellular location">
    <subcellularLocation>
        <location evidence="1">Cell membrane</location>
        <topology evidence="1">Multi-pass membrane protein</topology>
    </subcellularLocation>
</comment>
<keyword evidence="22" id="KW-1185">Reference proteome</keyword>
<dbReference type="CDD" id="cd15178">
    <property type="entry name" value="7tmA_CXCR1_2"/>
    <property type="match status" value="1"/>
</dbReference>
<keyword evidence="3" id="KW-1003">Cell membrane</keyword>
<evidence type="ECO:0000256" key="10">
    <source>
        <dbReference type="ARBA" id="ARBA00023157"/>
    </source>
</evidence>
<dbReference type="PRINTS" id="PR00237">
    <property type="entry name" value="GPCRRHODOPSN"/>
</dbReference>
<protein>
    <recommendedName>
        <fullName evidence="2">C-X-C chemokine receptor type 2</fullName>
    </recommendedName>
    <alternativeName>
        <fullName evidence="15">High affinity interleukin-8 receptor B</fullName>
    </alternativeName>
</protein>
<dbReference type="Proteomes" id="UP000248484">
    <property type="component" value="Chromosome 2"/>
</dbReference>
<dbReference type="InterPro" id="IPR000174">
    <property type="entry name" value="Chemokine_CXCR_1/2"/>
</dbReference>
<evidence type="ECO:0000256" key="8">
    <source>
        <dbReference type="ARBA" id="ARBA00023040"/>
    </source>
</evidence>
<feature type="compositionally biased region" description="Basic and acidic residues" evidence="19">
    <location>
        <begin position="49"/>
        <end position="58"/>
    </location>
</feature>
<comment type="subunit">
    <text evidence="16">Interacts with IL8. Interacts with GNAI2.</text>
</comment>
<dbReference type="GO" id="GO:0019722">
    <property type="term" value="P:calcium-mediated signaling"/>
    <property type="evidence" value="ECO:0007669"/>
    <property type="project" value="TreeGrafter"/>
</dbReference>
<keyword evidence="5" id="KW-0597">Phosphoprotein</keyword>
<evidence type="ECO:0000256" key="15">
    <source>
        <dbReference type="ARBA" id="ARBA00033468"/>
    </source>
</evidence>
<dbReference type="Pfam" id="PF00001">
    <property type="entry name" value="7tm_1"/>
    <property type="match status" value="1"/>
</dbReference>
<feature type="transmembrane region" description="Helical" evidence="20">
    <location>
        <begin position="294"/>
        <end position="319"/>
    </location>
</feature>
<dbReference type="GO" id="GO:0009897">
    <property type="term" value="C:external side of plasma membrane"/>
    <property type="evidence" value="ECO:0007669"/>
    <property type="project" value="TreeGrafter"/>
</dbReference>
<accession>A0A9W2X3K5</accession>
<evidence type="ECO:0000256" key="7">
    <source>
        <dbReference type="ARBA" id="ARBA00022989"/>
    </source>
</evidence>
<evidence type="ECO:0000256" key="19">
    <source>
        <dbReference type="SAM" id="MobiDB-lite"/>
    </source>
</evidence>
<dbReference type="InterPro" id="IPR000276">
    <property type="entry name" value="GPCR_Rhodpsn"/>
</dbReference>
<evidence type="ECO:0000256" key="12">
    <source>
        <dbReference type="ARBA" id="ARBA00023180"/>
    </source>
</evidence>
<evidence type="ECO:0000256" key="17">
    <source>
        <dbReference type="RuleBase" id="RU000688"/>
    </source>
</evidence>
<keyword evidence="18" id="KW-0175">Coiled coil</keyword>
<feature type="compositionally biased region" description="Basic and acidic residues" evidence="19">
    <location>
        <begin position="1"/>
        <end position="18"/>
    </location>
</feature>
<dbReference type="OrthoDB" id="9946013at2759"/>
<dbReference type="InterPro" id="IPR017452">
    <property type="entry name" value="GPCR_Rhodpsn_7TM"/>
</dbReference>
<dbReference type="GO" id="GO:0016493">
    <property type="term" value="F:C-C chemokine receptor activity"/>
    <property type="evidence" value="ECO:0007669"/>
    <property type="project" value="TreeGrafter"/>
</dbReference>
<dbReference type="KEGG" id="pcad:102995856"/>
<feature type="transmembrane region" description="Helical" evidence="20">
    <location>
        <begin position="331"/>
        <end position="350"/>
    </location>
</feature>
<keyword evidence="9 20" id="KW-0472">Membrane</keyword>
<dbReference type="PROSITE" id="PS50262">
    <property type="entry name" value="G_PROTEIN_RECEP_F1_2"/>
    <property type="match status" value="1"/>
</dbReference>
<evidence type="ECO:0000256" key="6">
    <source>
        <dbReference type="ARBA" id="ARBA00022692"/>
    </source>
</evidence>
<dbReference type="GO" id="GO:0030593">
    <property type="term" value="P:neutrophil chemotaxis"/>
    <property type="evidence" value="ECO:0007669"/>
    <property type="project" value="TreeGrafter"/>
</dbReference>
<sequence length="605" mass="67262">MQKMETDPTGGHPEEPHTRQTSSLQDAPREDRLAGLPRSQQHKHQPLFLEKKKEDPRRLGPPQSMWELEAEELQQNQEKGAPGTGMCLENSTPSIQGQGKGAKGTLKEVIGTEAEGRRGLLSAEGQRTIDATYEGEAERSHIHRLLASSPKVMIGDAVSGSRQGGKVPSIPREFWVLQGLETKEGSTTEKPQEQIGVTNATRREEQAEMALQDVVKILRHGLQTTKKQAQHQEQLLKEQEAGLKALQEQLRSCDSYQALSHRGGISGHSNNTAAVAATTDSAPCQPESLDINKYAVVVIYALVFLLSLLGNSLVMLVILYSRVGRSVTDVYLLNLAMADLLFALTLPIWATSKAKGWIFGTALCKVVSLLKEVNFYSGILLLVCISMDRYLAIVHATRVLTQKRHWVRFICLGVWVLSLILALPVFIFRRAIHPPYSSPVCYEDMGANTTKWRMVMRVLPQTFGFLLPLLVMLICYGLTLRTLFAAHMGQKHRAMRVIFAVVLVFLLCWLPYNLVLVADTLMRVRVIAETCERRNDIGRALDATEILGFLHSCLNPLIYVFIGQKFRHGLLRIMAIHGLVSKEFLVKDGRPSFVGSSSGNTSTTL</sequence>
<keyword evidence="7 20" id="KW-1133">Transmembrane helix</keyword>
<dbReference type="GO" id="GO:0007204">
    <property type="term" value="P:positive regulation of cytosolic calcium ion concentration"/>
    <property type="evidence" value="ECO:0007669"/>
    <property type="project" value="TreeGrafter"/>
</dbReference>
<dbReference type="PANTHER" id="PTHR10489:SF689">
    <property type="entry name" value="C-X-C CHEMOKINE RECEPTOR TYPE 2"/>
    <property type="match status" value="1"/>
</dbReference>
<feature type="transmembrane region" description="Helical" evidence="20">
    <location>
        <begin position="463"/>
        <end position="484"/>
    </location>
</feature>
<dbReference type="GeneID" id="102995856"/>
<evidence type="ECO:0000313" key="22">
    <source>
        <dbReference type="Proteomes" id="UP000248484"/>
    </source>
</evidence>
<dbReference type="AlphaFoldDB" id="A0A9W2X3K5"/>
<comment type="function">
    <text evidence="14">Receptor for interleukin-8 which is a powerful neutrophil chemotactic factor. Binding of IL-8 to the receptor causes activation of neutrophils. This response is mediated via a G-protein that activates a phosphatidylinositol-calcium second messenger system. Binds to IL-8 with high affinity. Also binds with high affinity to CXCL3, GRO/MGSA and NAP-2.</text>
</comment>
<dbReference type="PROSITE" id="PS00237">
    <property type="entry name" value="G_PROTEIN_RECEP_F1_1"/>
    <property type="match status" value="1"/>
</dbReference>
<keyword evidence="8 17" id="KW-0297">G-protein coupled receptor</keyword>
<dbReference type="PANTHER" id="PTHR10489">
    <property type="entry name" value="CELL ADHESION MOLECULE"/>
    <property type="match status" value="1"/>
</dbReference>
<dbReference type="GO" id="GO:0019957">
    <property type="term" value="F:C-C chemokine binding"/>
    <property type="evidence" value="ECO:0007669"/>
    <property type="project" value="TreeGrafter"/>
</dbReference>
<evidence type="ECO:0000256" key="14">
    <source>
        <dbReference type="ARBA" id="ARBA00025505"/>
    </source>
</evidence>
<dbReference type="SUPFAM" id="SSF81321">
    <property type="entry name" value="Family A G protein-coupled receptor-like"/>
    <property type="match status" value="1"/>
</dbReference>